<feature type="domain" description="DUF4232" evidence="1">
    <location>
        <begin position="39"/>
        <end position="152"/>
    </location>
</feature>
<protein>
    <recommendedName>
        <fullName evidence="1">DUF4232 domain-containing protein</fullName>
    </recommendedName>
</protein>
<dbReference type="AlphaFoldDB" id="A0A0D7CRN6"/>
<comment type="caution">
    <text evidence="2">The sequence shown here is derived from an EMBL/GenBank/DDBJ whole genome shotgun (WGS) entry which is preliminary data.</text>
</comment>
<name>A0A0D7CRN6_9ACTN</name>
<evidence type="ECO:0000313" key="3">
    <source>
        <dbReference type="Proteomes" id="UP000032458"/>
    </source>
</evidence>
<evidence type="ECO:0000313" key="2">
    <source>
        <dbReference type="EMBL" id="KIZ18696.1"/>
    </source>
</evidence>
<reference evidence="2 3" key="1">
    <citation type="submission" date="2014-09" db="EMBL/GenBank/DDBJ databases">
        <title>Draft genome sequence of Streptomyces natalensis ATCC 27448, producer of the antifungal pimaricin.</title>
        <authorList>
            <person name="Mendes M.V."/>
            <person name="Beites T."/>
            <person name="Pires S."/>
            <person name="Santos C.L."/>
            <person name="Moradas-Ferreira P."/>
        </authorList>
    </citation>
    <scope>NUCLEOTIDE SEQUENCE [LARGE SCALE GENOMIC DNA]</scope>
    <source>
        <strain evidence="2 3">ATCC 27448</strain>
    </source>
</reference>
<gene>
    <name evidence="2" type="ORF">SNA_05310</name>
</gene>
<dbReference type="EMBL" id="JRKI01000008">
    <property type="protein sequence ID" value="KIZ18696.1"/>
    <property type="molecule type" value="Genomic_DNA"/>
</dbReference>
<sequence length="178" mass="19233">MRRRSLLAATTAALALTVTLGLGVVGCGSARMAALHANCTTKNLRWKLTVLKKLPRSTHREARLSVVNRGARPCVFHGFPAFAVHVGKGPESDGKGQGPALPIDLRRGGTVMTSLRYRDSYQGRPSALCQVSNVEAVVAAPRDTFDRAIPVRDEKGKRSRMDVCGTTIWMSPPKQVAE</sequence>
<dbReference type="PATRIC" id="fig|1240678.4.peg.1124"/>
<evidence type="ECO:0000259" key="1">
    <source>
        <dbReference type="Pfam" id="PF14016"/>
    </source>
</evidence>
<accession>A0A0D7CRN6</accession>
<dbReference type="Pfam" id="PF14016">
    <property type="entry name" value="DUF4232"/>
    <property type="match status" value="1"/>
</dbReference>
<organism evidence="2 3">
    <name type="scientific">Streptomyces natalensis ATCC 27448</name>
    <dbReference type="NCBI Taxonomy" id="1240678"/>
    <lineage>
        <taxon>Bacteria</taxon>
        <taxon>Bacillati</taxon>
        <taxon>Actinomycetota</taxon>
        <taxon>Actinomycetes</taxon>
        <taxon>Kitasatosporales</taxon>
        <taxon>Streptomycetaceae</taxon>
        <taxon>Streptomyces</taxon>
    </lineage>
</organism>
<dbReference type="InterPro" id="IPR025326">
    <property type="entry name" value="DUF4232"/>
</dbReference>
<dbReference type="Proteomes" id="UP000032458">
    <property type="component" value="Unassembled WGS sequence"/>
</dbReference>
<dbReference type="PROSITE" id="PS51257">
    <property type="entry name" value="PROKAR_LIPOPROTEIN"/>
    <property type="match status" value="1"/>
</dbReference>
<proteinExistence type="predicted"/>
<keyword evidence="3" id="KW-1185">Reference proteome</keyword>